<name>A0AAW9SKV2_9RHOB</name>
<evidence type="ECO:0000313" key="1">
    <source>
        <dbReference type="EMBL" id="MEN9062105.1"/>
    </source>
</evidence>
<dbReference type="EMBL" id="JBDNCH010000002">
    <property type="protein sequence ID" value="MEN9062105.1"/>
    <property type="molecule type" value="Genomic_DNA"/>
</dbReference>
<dbReference type="RefSeq" id="WP_347167109.1">
    <property type="nucleotide sequence ID" value="NZ_JBDNCH010000002.1"/>
</dbReference>
<gene>
    <name evidence="1" type="ORF">ABFB10_15000</name>
</gene>
<evidence type="ECO:0000313" key="2">
    <source>
        <dbReference type="Proteomes" id="UP001428774"/>
    </source>
</evidence>
<protein>
    <submittedName>
        <fullName evidence="1">Antifreeze protein</fullName>
    </submittedName>
</protein>
<organism evidence="1 2">
    <name type="scientific">Ponticoccus litoralis</name>
    <dbReference type="NCBI Taxonomy" id="422297"/>
    <lineage>
        <taxon>Bacteria</taxon>
        <taxon>Pseudomonadati</taxon>
        <taxon>Pseudomonadota</taxon>
        <taxon>Alphaproteobacteria</taxon>
        <taxon>Rhodobacterales</taxon>
        <taxon>Roseobacteraceae</taxon>
        <taxon>Ponticoccus</taxon>
    </lineage>
</organism>
<sequence>MLTHLFKTMDQNQRLMVKTWQLWFSAATVVQLRVMQMALGTLRPEEAARMVFEKLAAFASGAERAMRAMAGGKGCQAATLAALAPVSRRAGSNARRLTRSSRRP</sequence>
<dbReference type="AlphaFoldDB" id="A0AAW9SKV2"/>
<dbReference type="Proteomes" id="UP001428774">
    <property type="component" value="Unassembled WGS sequence"/>
</dbReference>
<proteinExistence type="predicted"/>
<reference evidence="1 2" key="1">
    <citation type="submission" date="2024-05" db="EMBL/GenBank/DDBJ databases">
        <title>Genome sequence of Ponticoccus litoralis KCCM 90028.</title>
        <authorList>
            <person name="Kim J.M."/>
            <person name="Lee J.K."/>
            <person name="Choi B.J."/>
            <person name="Bayburt H."/>
            <person name="Baek J.H."/>
            <person name="Jeon C.O."/>
        </authorList>
    </citation>
    <scope>NUCLEOTIDE SEQUENCE [LARGE SCALE GENOMIC DNA]</scope>
    <source>
        <strain evidence="1 2">KCCM 90028</strain>
    </source>
</reference>
<comment type="caution">
    <text evidence="1">The sequence shown here is derived from an EMBL/GenBank/DDBJ whole genome shotgun (WGS) entry which is preliminary data.</text>
</comment>
<accession>A0AAW9SKV2</accession>
<keyword evidence="2" id="KW-1185">Reference proteome</keyword>